<dbReference type="InterPro" id="IPR001680">
    <property type="entry name" value="WD40_rpt"/>
</dbReference>
<dbReference type="PANTHER" id="PTHR14107:SF16">
    <property type="entry name" value="AT02583P"/>
    <property type="match status" value="1"/>
</dbReference>
<dbReference type="Proteomes" id="UP000095284">
    <property type="component" value="Unplaced"/>
</dbReference>
<evidence type="ECO:0000256" key="3">
    <source>
        <dbReference type="SAM" id="MobiDB-lite"/>
    </source>
</evidence>
<name>A0A1I7SBZ4_BURXY</name>
<dbReference type="Pfam" id="PF00400">
    <property type="entry name" value="WD40"/>
    <property type="match status" value="1"/>
</dbReference>
<protein>
    <submittedName>
        <fullName evidence="5">WD_REPEATS_REGION domain-containing protein</fullName>
    </submittedName>
</protein>
<organism evidence="4 5">
    <name type="scientific">Bursaphelenchus xylophilus</name>
    <name type="common">Pinewood nematode worm</name>
    <name type="synonym">Aphelenchoides xylophilus</name>
    <dbReference type="NCBI Taxonomy" id="6326"/>
    <lineage>
        <taxon>Eukaryota</taxon>
        <taxon>Metazoa</taxon>
        <taxon>Ecdysozoa</taxon>
        <taxon>Nematoda</taxon>
        <taxon>Chromadorea</taxon>
        <taxon>Rhabditida</taxon>
        <taxon>Tylenchina</taxon>
        <taxon>Tylenchomorpha</taxon>
        <taxon>Aphelenchoidea</taxon>
        <taxon>Aphelenchoididae</taxon>
        <taxon>Bursaphelenchus</taxon>
    </lineage>
</organism>
<sequence>MDRFWFRVFVEAPTETEFCGGVDRIMRAGVGVYGAATSSLSPQSNALFVGSSVSPLSAASPLSGSPSQQHLLNHGTPVLETTIVSGQKDLIKTHFTTREGTYRQMTVADQPAKNRVNMAQVQNGSSGCNAPVRVSFIRVPQSIPFDQAESSHHDECASIPDEESHVVERIAFNIGRELFVYDFENLSGTLDWSKPLDKRIYKGTFPTCHDFNHETLSATRCHLVVGFSAGQIQLVDPFQKEYPTSKLFNEERLIEKSSVTCIKWIPGSPQQFLASHQSGFMYVYNEEYPTCAVAPVYNMVKQTDHFSVYSMKSRPNKNPIRRIQVGKGAINQFEFAPHSTDLLAVVGQDGFMRIFRFSQMELLCQMRSYFGGLLCLSWSPDQKLIATGGEDDLLTVFSVTENRVLCRGQGHKSWISQVAFDPYVNKYNGQNNGLFGAAFNDQLNVGSASSTEDLKTLVTPEITRHSRPQNGEVHENGHRMSNSTQEDKVRTRLGSLGMRPPKLDSICKSEESLAQNGHYHHDEDSVFYRIGTVSHDTQLCLWDVGTEILKYQNKEPSTSKDMVSSTTSGAMINNLTDPASRTASEARSTYESPVMGFYNDVPEAPSGSASVKEVVTKEPKPSKPRRFLHKRVLSFGNRHNNTAERSARNPRNSSTLPPQLNGPALSPVEAPVIDPALQLFGTSQCPRMDAVPIIEPLVCKKISNERLTVLCFRPDCLVTACQEGFVCTWARPGRVITTL</sequence>
<dbReference type="WBParaSite" id="BXY_1054400.1">
    <property type="protein sequence ID" value="BXY_1054400.1"/>
    <property type="gene ID" value="BXY_1054400"/>
</dbReference>
<proteinExistence type="predicted"/>
<keyword evidence="1" id="KW-0853">WD repeat</keyword>
<feature type="region of interest" description="Disordered" evidence="3">
    <location>
        <begin position="557"/>
        <end position="582"/>
    </location>
</feature>
<evidence type="ECO:0000256" key="1">
    <source>
        <dbReference type="ARBA" id="ARBA00022574"/>
    </source>
</evidence>
<dbReference type="SMART" id="SM00320">
    <property type="entry name" value="WD40"/>
    <property type="match status" value="4"/>
</dbReference>
<dbReference type="InterPro" id="IPR036322">
    <property type="entry name" value="WD40_repeat_dom_sf"/>
</dbReference>
<evidence type="ECO:0000256" key="2">
    <source>
        <dbReference type="ARBA" id="ARBA00022737"/>
    </source>
</evidence>
<dbReference type="SUPFAM" id="SSF50978">
    <property type="entry name" value="WD40 repeat-like"/>
    <property type="match status" value="1"/>
</dbReference>
<accession>A0A1I7SBZ4</accession>
<feature type="region of interest" description="Disordered" evidence="3">
    <location>
        <begin position="467"/>
        <end position="487"/>
    </location>
</feature>
<feature type="region of interest" description="Disordered" evidence="3">
    <location>
        <begin position="638"/>
        <end position="664"/>
    </location>
</feature>
<dbReference type="AlphaFoldDB" id="A0A1I7SBZ4"/>
<dbReference type="Gene3D" id="2.130.10.10">
    <property type="entry name" value="YVTN repeat-like/Quinoprotein amine dehydrogenase"/>
    <property type="match status" value="2"/>
</dbReference>
<feature type="compositionally biased region" description="Polar residues" evidence="3">
    <location>
        <begin position="648"/>
        <end position="658"/>
    </location>
</feature>
<dbReference type="eggNOG" id="KOG2394">
    <property type="taxonomic scope" value="Eukaryota"/>
</dbReference>
<keyword evidence="2" id="KW-0677">Repeat</keyword>
<dbReference type="InterPro" id="IPR015943">
    <property type="entry name" value="WD40/YVTN_repeat-like_dom_sf"/>
</dbReference>
<dbReference type="InterPro" id="IPR051362">
    <property type="entry name" value="WD_repeat_creC_regulators"/>
</dbReference>
<evidence type="ECO:0000313" key="5">
    <source>
        <dbReference type="WBParaSite" id="BXY_1054400.1"/>
    </source>
</evidence>
<reference evidence="5" key="1">
    <citation type="submission" date="2016-11" db="UniProtKB">
        <authorList>
            <consortium name="WormBaseParasite"/>
        </authorList>
    </citation>
    <scope>IDENTIFICATION</scope>
</reference>
<evidence type="ECO:0000313" key="4">
    <source>
        <dbReference type="Proteomes" id="UP000095284"/>
    </source>
</evidence>
<dbReference type="PANTHER" id="PTHR14107">
    <property type="entry name" value="WD REPEAT PROTEIN"/>
    <property type="match status" value="1"/>
</dbReference>